<accession>A0A177ARI2</accession>
<comment type="caution">
    <text evidence="1">The sequence shown here is derived from an EMBL/GenBank/DDBJ whole genome shotgun (WGS) entry which is preliminary data.</text>
</comment>
<sequence length="89" mass="10198">MIPHNIKTFIKSMKLTYQNGNFLKGLNNYKKIRIYEDSFGSVKSIRKISNSVITTKKKTSKERITICCTSNMDGTDRHKLIVVGKSKMP</sequence>
<dbReference type="EMBL" id="LWCA01002250">
    <property type="protein sequence ID" value="OAF64001.1"/>
    <property type="molecule type" value="Genomic_DNA"/>
</dbReference>
<dbReference type="OrthoDB" id="7602122at2759"/>
<organism evidence="1 2">
    <name type="scientific">Intoshia linei</name>
    <dbReference type="NCBI Taxonomy" id="1819745"/>
    <lineage>
        <taxon>Eukaryota</taxon>
        <taxon>Metazoa</taxon>
        <taxon>Spiralia</taxon>
        <taxon>Lophotrochozoa</taxon>
        <taxon>Mesozoa</taxon>
        <taxon>Orthonectida</taxon>
        <taxon>Rhopaluridae</taxon>
        <taxon>Intoshia</taxon>
    </lineage>
</organism>
<gene>
    <name evidence="1" type="ORF">A3Q56_08303</name>
</gene>
<evidence type="ECO:0000313" key="1">
    <source>
        <dbReference type="EMBL" id="OAF64001.1"/>
    </source>
</evidence>
<dbReference type="AlphaFoldDB" id="A0A177ARI2"/>
<evidence type="ECO:0000313" key="2">
    <source>
        <dbReference type="Proteomes" id="UP000078046"/>
    </source>
</evidence>
<proteinExistence type="predicted"/>
<dbReference type="Proteomes" id="UP000078046">
    <property type="component" value="Unassembled WGS sequence"/>
</dbReference>
<protein>
    <submittedName>
        <fullName evidence="1">Uncharacterized protein</fullName>
    </submittedName>
</protein>
<name>A0A177ARI2_9BILA</name>
<reference evidence="1 2" key="1">
    <citation type="submission" date="2016-04" db="EMBL/GenBank/DDBJ databases">
        <title>The genome of Intoshia linei affirms orthonectids as highly simplified spiralians.</title>
        <authorList>
            <person name="Mikhailov K.V."/>
            <person name="Slusarev G.S."/>
            <person name="Nikitin M.A."/>
            <person name="Logacheva M.D."/>
            <person name="Penin A."/>
            <person name="Aleoshin V."/>
            <person name="Panchin Y.V."/>
        </authorList>
    </citation>
    <scope>NUCLEOTIDE SEQUENCE [LARGE SCALE GENOMIC DNA]</scope>
    <source>
        <strain evidence="1">Intl2013</strain>
        <tissue evidence="1">Whole animal</tissue>
    </source>
</reference>
<feature type="non-terminal residue" evidence="1">
    <location>
        <position position="89"/>
    </location>
</feature>
<keyword evidence="2" id="KW-1185">Reference proteome</keyword>